<gene>
    <name evidence="2" type="ORF">M436DRAFT_64250</name>
</gene>
<dbReference type="AlphaFoldDB" id="A0A074WJ03"/>
<sequence length="417" mass="47338">MQPWHKLLIVAVIAFVFIGTTLASTSSATAISDNNNAIYLAPLIESCLPTDRSCGVVEGSYMVTLRQGHTPSSHLSYIAEHINVDPVKDWKIRWSFDEFYLVKNVSADSLDIIRRDPGVGEVEQGYWFSVPELDICRNTHLSEEERRICYEEGDLPQCERPSLSRGKRQECIQTNTFLWCLPPMWSEVEEQSCLDASHAAPCDSPKLSEAQQRFCRDGSLTAKSTSSQLSIFHEERRTCAAKSAVDKSKVSTLEITNKPRLRSDNDLAPLYEAISKDKSPDTYIVTLYRDIDYTYHDHFKTIGRNLEADETTAFKWWDVADSYYATNITSDWVRLSASKTPPSGFYANCNTTTQLYKIRKDPAVESIDEYAPYELIGEVLATKWKVLEQDPEAQCPVIELGVPWYFRTFSIDRGLEG</sequence>
<evidence type="ECO:0000313" key="2">
    <source>
        <dbReference type="EMBL" id="KEQ73095.1"/>
    </source>
</evidence>
<proteinExistence type="predicted"/>
<keyword evidence="3" id="KW-1185">Reference proteome</keyword>
<dbReference type="EMBL" id="KL584710">
    <property type="protein sequence ID" value="KEQ73095.1"/>
    <property type="molecule type" value="Genomic_DNA"/>
</dbReference>
<keyword evidence="1" id="KW-0732">Signal</keyword>
<evidence type="ECO:0000256" key="1">
    <source>
        <dbReference type="SAM" id="SignalP"/>
    </source>
</evidence>
<reference evidence="2 3" key="1">
    <citation type="journal article" date="2014" name="BMC Genomics">
        <title>Genome sequencing of four Aureobasidium pullulans varieties: biotechnological potential, stress tolerance, and description of new species.</title>
        <authorList>
            <person name="Gostin Ar C."/>
            <person name="Ohm R.A."/>
            <person name="Kogej T."/>
            <person name="Sonjak S."/>
            <person name="Turk M."/>
            <person name="Zajc J."/>
            <person name="Zalar P."/>
            <person name="Grube M."/>
            <person name="Sun H."/>
            <person name="Han J."/>
            <person name="Sharma A."/>
            <person name="Chiniquy J."/>
            <person name="Ngan C.Y."/>
            <person name="Lipzen A."/>
            <person name="Barry K."/>
            <person name="Grigoriev I.V."/>
            <person name="Gunde-Cimerman N."/>
        </authorList>
    </citation>
    <scope>NUCLEOTIDE SEQUENCE [LARGE SCALE GENOMIC DNA]</scope>
    <source>
        <strain evidence="2 3">CBS 147.97</strain>
    </source>
</reference>
<evidence type="ECO:0000313" key="3">
    <source>
        <dbReference type="Proteomes" id="UP000027730"/>
    </source>
</evidence>
<dbReference type="OrthoDB" id="3871161at2759"/>
<accession>A0A074WJ03</accession>
<dbReference type="RefSeq" id="XP_013427174.1">
    <property type="nucleotide sequence ID" value="XM_013571720.1"/>
</dbReference>
<dbReference type="Proteomes" id="UP000027730">
    <property type="component" value="Unassembled WGS sequence"/>
</dbReference>
<organism evidence="2 3">
    <name type="scientific">Aureobasidium namibiae CBS 147.97</name>
    <dbReference type="NCBI Taxonomy" id="1043004"/>
    <lineage>
        <taxon>Eukaryota</taxon>
        <taxon>Fungi</taxon>
        <taxon>Dikarya</taxon>
        <taxon>Ascomycota</taxon>
        <taxon>Pezizomycotina</taxon>
        <taxon>Dothideomycetes</taxon>
        <taxon>Dothideomycetidae</taxon>
        <taxon>Dothideales</taxon>
        <taxon>Saccotheciaceae</taxon>
        <taxon>Aureobasidium</taxon>
    </lineage>
</organism>
<feature type="signal peptide" evidence="1">
    <location>
        <begin position="1"/>
        <end position="23"/>
    </location>
</feature>
<protein>
    <submittedName>
        <fullName evidence="2">Uncharacterized protein</fullName>
    </submittedName>
</protein>
<name>A0A074WJ03_9PEZI</name>
<dbReference type="HOGENOM" id="CLU_658856_0_0_1"/>
<dbReference type="GeneID" id="25413659"/>
<feature type="chain" id="PRO_5001701507" evidence="1">
    <location>
        <begin position="24"/>
        <end position="417"/>
    </location>
</feature>
<dbReference type="STRING" id="1043004.A0A074WJ03"/>